<dbReference type="RefSeq" id="XP_003393922.1">
    <property type="nucleotide sequence ID" value="XM_003393874.4"/>
</dbReference>
<dbReference type="CTD" id="131889286"/>
<dbReference type="InterPro" id="IPR041298">
    <property type="entry name" value="UBZ3"/>
</dbReference>
<evidence type="ECO:0000256" key="3">
    <source>
        <dbReference type="ARBA" id="ARBA00004123"/>
    </source>
</evidence>
<dbReference type="InterPro" id="IPR036775">
    <property type="entry name" value="DNA_pol_Y-fam_lit_finger_sf"/>
</dbReference>
<comment type="cofactor">
    <cofactor evidence="2">
        <name>Mg(2+)</name>
        <dbReference type="ChEBI" id="CHEBI:18420"/>
    </cofactor>
</comment>
<evidence type="ECO:0000256" key="7">
    <source>
        <dbReference type="ARBA" id="ARBA00022695"/>
    </source>
</evidence>
<dbReference type="AlphaFoldDB" id="A0A9B0F2D2"/>
<dbReference type="FunFam" id="3.40.1170.60:FF:000003">
    <property type="entry name" value="DNA polymerase eta"/>
    <property type="match status" value="1"/>
</dbReference>
<dbReference type="PANTHER" id="PTHR45873:SF1">
    <property type="entry name" value="DNA POLYMERASE ETA"/>
    <property type="match status" value="1"/>
</dbReference>
<dbReference type="Gene3D" id="3.30.1490.100">
    <property type="entry name" value="DNA polymerase, Y-family, little finger domain"/>
    <property type="match status" value="1"/>
</dbReference>
<dbReference type="GO" id="GO:0035861">
    <property type="term" value="C:site of double-strand break"/>
    <property type="evidence" value="ECO:0007669"/>
    <property type="project" value="TreeGrafter"/>
</dbReference>
<dbReference type="GO" id="GO:0008270">
    <property type="term" value="F:zinc ion binding"/>
    <property type="evidence" value="ECO:0007669"/>
    <property type="project" value="UniProtKB-KW"/>
</dbReference>
<comment type="subcellular location">
    <subcellularLocation>
        <location evidence="3">Nucleus</location>
    </subcellularLocation>
</comment>
<evidence type="ECO:0000256" key="12">
    <source>
        <dbReference type="ARBA" id="ARBA00022842"/>
    </source>
</evidence>
<feature type="domain" description="UBZ3-type" evidence="18">
    <location>
        <begin position="738"/>
        <end position="772"/>
    </location>
</feature>
<dbReference type="Pfam" id="PF21704">
    <property type="entry name" value="POLH-Rev1_HhH"/>
    <property type="match status" value="1"/>
</dbReference>
<sequence length="820" mass="92993">MANSSNDRVVVLIDMDCFFCQVETKLQPEYAGKPLAVVQYNQWKLGGIIAVNYEAREYGVTRHMRGEEAKEKCPDVVLASVPCLRGKADTSRYRSAGREVINVIKKHCNIIERASVDEAYLDITDLVCKKMSTYSISLNHLVTQLSNTFVVGYSEVGKNDEEERSKGTKTWIMNVFENLEDIEAQKLAIAGLIVEEIRADIFDKTGFRCSAGIAENKILAKLACGLHKPNRQTILPATAVSTLYSTLPIKKVRNLGGKFGTVVVESLNCNVMGDLVQYSLQYLQKRFDEKTGLWLYNIARGIDNEPVNIRLVSKSIGACKKFPGKQAIVSLDVLEHWAGELSAEVCERLEQDLEENERRATLMTICYQYYQNKATVSQSRSCTLNSYKPGNMAIRCVQIISKSTQCPIAYLGISAGKFIPAKGSGNFRNFFKSNESEPHKKIDAQTKNTKVESIYSVENTTKKIKSDLDVDKIINVDSNSDEINNASSNKLKHVGEKCSRISAQLGEQSCNIKTDWSPTSRRLNNLINSLNEGNKIKTFYEKKTNCFNLNDPLDQNDFKESFFMNVFNPKESNLKDTHVNDIRLIELNDNVNIDIEFENVNEDSVKNEKSYFDEKLDLNIKENSDKMYTNNEIENGPTSSNIKLNENNKVINEQDIIQLEEIFPDLSNIDPTVVVLLPSYLQEKAKLYMKTENKKNISKETLVKMLKGKNKFKTNASKGRKDNDISNFLIKKNSSNSIEVPSKQCLKCYQMIPTLKYQEHCDFHVAESMQWNLNNSVLHTTNIKRKERTSDVDTNSIKRRLNANILNSHKNHKSISSFFS</sequence>
<evidence type="ECO:0000256" key="9">
    <source>
        <dbReference type="ARBA" id="ARBA00022763"/>
    </source>
</evidence>
<keyword evidence="10" id="KW-0863">Zinc-finger</keyword>
<dbReference type="GeneID" id="100646939"/>
<dbReference type="Gene3D" id="1.10.150.20">
    <property type="entry name" value="5' to 3' exonuclease, C-terminal subdomain"/>
    <property type="match status" value="1"/>
</dbReference>
<dbReference type="GO" id="GO:0003887">
    <property type="term" value="F:DNA-directed DNA polymerase activity"/>
    <property type="evidence" value="ECO:0007669"/>
    <property type="project" value="UniProtKB-EC"/>
</dbReference>
<dbReference type="GO" id="GO:0005657">
    <property type="term" value="C:replication fork"/>
    <property type="evidence" value="ECO:0007669"/>
    <property type="project" value="TreeGrafter"/>
</dbReference>
<dbReference type="PIRSF" id="PIRSF036603">
    <property type="entry name" value="DPol_eta"/>
    <property type="match status" value="1"/>
</dbReference>
<keyword evidence="6" id="KW-0808">Transferase</keyword>
<dbReference type="PROSITE" id="PS50173">
    <property type="entry name" value="UMUC"/>
    <property type="match status" value="1"/>
</dbReference>
<dbReference type="InterPro" id="IPR043502">
    <property type="entry name" value="DNA/RNA_pol_sf"/>
</dbReference>
<gene>
    <name evidence="20" type="primary">LOC100646939</name>
</gene>
<dbReference type="GO" id="GO:0006281">
    <property type="term" value="P:DNA repair"/>
    <property type="evidence" value="ECO:0007669"/>
    <property type="project" value="UniProtKB-KW"/>
</dbReference>
<evidence type="ECO:0000256" key="2">
    <source>
        <dbReference type="ARBA" id="ARBA00001946"/>
    </source>
</evidence>
<comment type="catalytic activity">
    <reaction evidence="16">
        <text>DNA(n) + a 2'-deoxyribonucleoside 5'-triphosphate = DNA(n+1) + diphosphate</text>
        <dbReference type="Rhea" id="RHEA:22508"/>
        <dbReference type="Rhea" id="RHEA-COMP:17339"/>
        <dbReference type="Rhea" id="RHEA-COMP:17340"/>
        <dbReference type="ChEBI" id="CHEBI:33019"/>
        <dbReference type="ChEBI" id="CHEBI:61560"/>
        <dbReference type="ChEBI" id="CHEBI:173112"/>
        <dbReference type="EC" id="2.7.7.7"/>
    </reaction>
</comment>
<keyword evidence="12" id="KW-0460">Magnesium</keyword>
<dbReference type="Gene3D" id="3.30.70.270">
    <property type="match status" value="1"/>
</dbReference>
<dbReference type="InterPro" id="IPR017961">
    <property type="entry name" value="DNA_pol_Y-fam_little_finger"/>
</dbReference>
<dbReference type="PANTHER" id="PTHR45873">
    <property type="entry name" value="DNA POLYMERASE ETA"/>
    <property type="match status" value="1"/>
</dbReference>
<dbReference type="GO" id="GO:0042276">
    <property type="term" value="P:error-prone translesion synthesis"/>
    <property type="evidence" value="ECO:0007669"/>
    <property type="project" value="TreeGrafter"/>
</dbReference>
<protein>
    <recommendedName>
        <fullName evidence="15">DNA polymerase eta</fullName>
        <ecNumber evidence="5">2.7.7.7</ecNumber>
    </recommendedName>
</protein>
<dbReference type="SUPFAM" id="SSF56672">
    <property type="entry name" value="DNA/RNA polymerases"/>
    <property type="match status" value="1"/>
</dbReference>
<keyword evidence="11" id="KW-0862">Zinc</keyword>
<organism evidence="19 20">
    <name type="scientific">Bombus terrestris</name>
    <name type="common">Buff-tailed bumblebee</name>
    <name type="synonym">Apis terrestris</name>
    <dbReference type="NCBI Taxonomy" id="30195"/>
    <lineage>
        <taxon>Eukaryota</taxon>
        <taxon>Metazoa</taxon>
        <taxon>Ecdysozoa</taxon>
        <taxon>Arthropoda</taxon>
        <taxon>Hexapoda</taxon>
        <taxon>Insecta</taxon>
        <taxon>Pterygota</taxon>
        <taxon>Neoptera</taxon>
        <taxon>Endopterygota</taxon>
        <taxon>Hymenoptera</taxon>
        <taxon>Apocrita</taxon>
        <taxon>Aculeata</taxon>
        <taxon>Apoidea</taxon>
        <taxon>Anthophila</taxon>
        <taxon>Apidae</taxon>
        <taxon>Bombus</taxon>
        <taxon>Bombus</taxon>
    </lineage>
</organism>
<comment type="cofactor">
    <cofactor evidence="1">
        <name>Mn(2+)</name>
        <dbReference type="ChEBI" id="CHEBI:29035"/>
    </cofactor>
</comment>
<evidence type="ECO:0000256" key="16">
    <source>
        <dbReference type="ARBA" id="ARBA00049244"/>
    </source>
</evidence>
<dbReference type="EC" id="2.7.7.7" evidence="5"/>
<dbReference type="FunFam" id="1.10.150.20:FF:000014">
    <property type="entry name" value="Polymerase (DNA directed), eta"/>
    <property type="match status" value="1"/>
</dbReference>
<keyword evidence="8" id="KW-0479">Metal-binding</keyword>
<dbReference type="KEGG" id="bter:100646939"/>
<reference evidence="20" key="1">
    <citation type="submission" date="2025-08" db="UniProtKB">
        <authorList>
            <consortium name="RefSeq"/>
        </authorList>
    </citation>
    <scope>IDENTIFICATION</scope>
</reference>
<keyword evidence="19" id="KW-1185">Reference proteome</keyword>
<dbReference type="GO" id="GO:0009411">
    <property type="term" value="P:response to UV"/>
    <property type="evidence" value="ECO:0007669"/>
    <property type="project" value="UniProtKB-ARBA"/>
</dbReference>
<dbReference type="GO" id="GO:0003684">
    <property type="term" value="F:damaged DNA binding"/>
    <property type="evidence" value="ECO:0007669"/>
    <property type="project" value="InterPro"/>
</dbReference>
<evidence type="ECO:0000256" key="13">
    <source>
        <dbReference type="ARBA" id="ARBA00023204"/>
    </source>
</evidence>
<keyword evidence="13" id="KW-0234">DNA repair</keyword>
<evidence type="ECO:0000256" key="8">
    <source>
        <dbReference type="ARBA" id="ARBA00022723"/>
    </source>
</evidence>
<dbReference type="SUPFAM" id="SSF100879">
    <property type="entry name" value="Lesion bypass DNA polymerase (Y-family), little finger domain"/>
    <property type="match status" value="1"/>
</dbReference>
<keyword evidence="14" id="KW-0539">Nucleus</keyword>
<keyword evidence="7" id="KW-0548">Nucleotidyltransferase</keyword>
<evidence type="ECO:0000256" key="14">
    <source>
        <dbReference type="ARBA" id="ARBA00023242"/>
    </source>
</evidence>
<dbReference type="PROSITE" id="PS51907">
    <property type="entry name" value="ZF_UBZ3"/>
    <property type="match status" value="1"/>
</dbReference>
<feature type="domain" description="UmuC" evidence="17">
    <location>
        <begin position="10"/>
        <end position="256"/>
    </location>
</feature>
<dbReference type="InterPro" id="IPR052230">
    <property type="entry name" value="DNA_polymerase_eta"/>
</dbReference>
<evidence type="ECO:0000256" key="10">
    <source>
        <dbReference type="ARBA" id="ARBA00022771"/>
    </source>
</evidence>
<accession>A0A9B0F2D2</accession>
<dbReference type="Pfam" id="PF11799">
    <property type="entry name" value="IMS_C"/>
    <property type="match status" value="1"/>
</dbReference>
<dbReference type="Gene3D" id="3.40.1170.60">
    <property type="match status" value="1"/>
</dbReference>
<comment type="similarity">
    <text evidence="4">Belongs to the DNA polymerase type-Y family.</text>
</comment>
<dbReference type="Proteomes" id="UP000835206">
    <property type="component" value="Chromosome 2"/>
</dbReference>
<evidence type="ECO:0000256" key="11">
    <source>
        <dbReference type="ARBA" id="ARBA00022833"/>
    </source>
</evidence>
<evidence type="ECO:0000313" key="20">
    <source>
        <dbReference type="RefSeq" id="XP_003393922.1"/>
    </source>
</evidence>
<evidence type="ECO:0000256" key="5">
    <source>
        <dbReference type="ARBA" id="ARBA00012417"/>
    </source>
</evidence>
<proteinExistence type="inferred from homology"/>
<evidence type="ECO:0000256" key="4">
    <source>
        <dbReference type="ARBA" id="ARBA00010945"/>
    </source>
</evidence>
<dbReference type="InterPro" id="IPR043128">
    <property type="entry name" value="Rev_trsase/Diguanyl_cyclase"/>
</dbReference>
<dbReference type="InterPro" id="IPR001126">
    <property type="entry name" value="UmuC"/>
</dbReference>
<dbReference type="GO" id="GO:0005634">
    <property type="term" value="C:nucleus"/>
    <property type="evidence" value="ECO:0007669"/>
    <property type="project" value="UniProtKB-SubCell"/>
</dbReference>
<keyword evidence="9" id="KW-0227">DNA damage</keyword>
<evidence type="ECO:0000256" key="1">
    <source>
        <dbReference type="ARBA" id="ARBA00001936"/>
    </source>
</evidence>
<name>A0A9B0F2D2_BOMTE</name>
<dbReference type="OrthoDB" id="5723at2759"/>
<evidence type="ECO:0000256" key="15">
    <source>
        <dbReference type="ARBA" id="ARBA00044975"/>
    </source>
</evidence>
<dbReference type="Pfam" id="PF00817">
    <property type="entry name" value="IMS"/>
    <property type="match status" value="1"/>
</dbReference>
<evidence type="ECO:0000256" key="6">
    <source>
        <dbReference type="ARBA" id="ARBA00022679"/>
    </source>
</evidence>
<evidence type="ECO:0000259" key="18">
    <source>
        <dbReference type="PROSITE" id="PS51907"/>
    </source>
</evidence>
<evidence type="ECO:0000259" key="17">
    <source>
        <dbReference type="PROSITE" id="PS50173"/>
    </source>
</evidence>
<evidence type="ECO:0000313" key="19">
    <source>
        <dbReference type="Proteomes" id="UP000835206"/>
    </source>
</evidence>